<dbReference type="PANTHER" id="PTHR43310">
    <property type="entry name" value="SULFATE TRANSPORTER YBAR-RELATED"/>
    <property type="match status" value="1"/>
</dbReference>
<dbReference type="RefSeq" id="WP_317545278.1">
    <property type="nucleotide sequence ID" value="NZ_JAWLKB010000024.1"/>
</dbReference>
<dbReference type="InterPro" id="IPR002645">
    <property type="entry name" value="STAS_dom"/>
</dbReference>
<evidence type="ECO:0000259" key="1">
    <source>
        <dbReference type="PROSITE" id="PS50801"/>
    </source>
</evidence>
<dbReference type="InterPro" id="IPR052706">
    <property type="entry name" value="Membrane-Transporter-like"/>
</dbReference>
<dbReference type="Gene3D" id="3.30.750.24">
    <property type="entry name" value="STAS domain"/>
    <property type="match status" value="1"/>
</dbReference>
<dbReference type="SUPFAM" id="SSF52091">
    <property type="entry name" value="SpoIIaa-like"/>
    <property type="match status" value="1"/>
</dbReference>
<dbReference type="Proteomes" id="UP001185927">
    <property type="component" value="Unassembled WGS sequence"/>
</dbReference>
<keyword evidence="3" id="KW-1185">Reference proteome</keyword>
<organism evidence="2 3">
    <name type="scientific">Rhodococcus globerulus</name>
    <dbReference type="NCBI Taxonomy" id="33008"/>
    <lineage>
        <taxon>Bacteria</taxon>
        <taxon>Bacillati</taxon>
        <taxon>Actinomycetota</taxon>
        <taxon>Actinomycetes</taxon>
        <taxon>Mycobacteriales</taxon>
        <taxon>Nocardiaceae</taxon>
        <taxon>Rhodococcus</taxon>
    </lineage>
</organism>
<evidence type="ECO:0000313" key="2">
    <source>
        <dbReference type="EMBL" id="MDV6270837.1"/>
    </source>
</evidence>
<sequence length="147" mass="15347">MPAIDVLAENDNPADSLLEDAPAGHVTTEGTIVLRMAAPLFFANASVFAQAVKSAITSAGGPEVVRHLVIDMEAVTDVDVTAAETFDGLREWLADAGVDLAFSRVRTGARVRLERFGIARPDDAVYATNRAAVAATAVRSNAAVAPD</sequence>
<dbReference type="PROSITE" id="PS50801">
    <property type="entry name" value="STAS"/>
    <property type="match status" value="1"/>
</dbReference>
<evidence type="ECO:0000313" key="3">
    <source>
        <dbReference type="Proteomes" id="UP001185927"/>
    </source>
</evidence>
<comment type="caution">
    <text evidence="2">The sequence shown here is derived from an EMBL/GenBank/DDBJ whole genome shotgun (WGS) entry which is preliminary data.</text>
</comment>
<accession>A0ABU4C2W1</accession>
<proteinExistence type="predicted"/>
<name>A0ABU4C2W1_RHOGO</name>
<feature type="domain" description="STAS" evidence="1">
    <location>
        <begin position="29"/>
        <end position="136"/>
    </location>
</feature>
<dbReference type="EMBL" id="JAWLKB010000024">
    <property type="protein sequence ID" value="MDV6270837.1"/>
    <property type="molecule type" value="Genomic_DNA"/>
</dbReference>
<dbReference type="PANTHER" id="PTHR43310:SF1">
    <property type="entry name" value="SULFATE TRANSPORTER YBAR-RELATED"/>
    <property type="match status" value="1"/>
</dbReference>
<dbReference type="InterPro" id="IPR036513">
    <property type="entry name" value="STAS_dom_sf"/>
</dbReference>
<protein>
    <submittedName>
        <fullName evidence="2">Sodium-independent anion transporter</fullName>
    </submittedName>
</protein>
<dbReference type="CDD" id="cd07042">
    <property type="entry name" value="STAS_SulP_like_sulfate_transporter"/>
    <property type="match status" value="1"/>
</dbReference>
<reference evidence="2 3" key="1">
    <citation type="submission" date="2023-10" db="EMBL/GenBank/DDBJ databases">
        <title>Development of a sustainable strategy for remediation of hydrocarbon-contaminated territories based on the waste exchange concept.</title>
        <authorList>
            <person name="Krivoruchko A."/>
        </authorList>
    </citation>
    <scope>NUCLEOTIDE SEQUENCE [LARGE SCALE GENOMIC DNA]</scope>
    <source>
        <strain evidence="2 3">IEGM 1203</strain>
    </source>
</reference>
<gene>
    <name evidence="2" type="ORF">R3Q16_29850</name>
</gene>
<dbReference type="Pfam" id="PF01740">
    <property type="entry name" value="STAS"/>
    <property type="match status" value="1"/>
</dbReference>